<proteinExistence type="predicted"/>
<keyword evidence="2" id="KW-1185">Reference proteome</keyword>
<evidence type="ECO:0000313" key="2">
    <source>
        <dbReference type="Proteomes" id="UP001469553"/>
    </source>
</evidence>
<dbReference type="Proteomes" id="UP001469553">
    <property type="component" value="Unassembled WGS sequence"/>
</dbReference>
<reference evidence="1 2" key="1">
    <citation type="submission" date="2021-06" db="EMBL/GenBank/DDBJ databases">
        <authorList>
            <person name="Palmer J.M."/>
        </authorList>
    </citation>
    <scope>NUCLEOTIDE SEQUENCE [LARGE SCALE GENOMIC DNA]</scope>
    <source>
        <strain evidence="1 2">AS_MEX2019</strain>
        <tissue evidence="1">Muscle</tissue>
    </source>
</reference>
<gene>
    <name evidence="1" type="ORF">AMECASPLE_038704</name>
</gene>
<dbReference type="EMBL" id="JAHRIP010054359">
    <property type="protein sequence ID" value="MEQ2301692.1"/>
    <property type="molecule type" value="Genomic_DNA"/>
</dbReference>
<comment type="caution">
    <text evidence="1">The sequence shown here is derived from an EMBL/GenBank/DDBJ whole genome shotgun (WGS) entry which is preliminary data.</text>
</comment>
<protein>
    <submittedName>
        <fullName evidence="1">Uncharacterized protein</fullName>
    </submittedName>
</protein>
<accession>A0ABV0Z654</accession>
<sequence length="107" mass="12122">MTSSSVTASFSAPPLILACRQTHHILTHTYIMKGYKDQIVKSKKRKKYKINLYSIIPTATFLPAHGTSFKLHALKTVPVYIIVYVTEKRCSTAMVGYKRSLKCKEVD</sequence>
<organism evidence="1 2">
    <name type="scientific">Ameca splendens</name>
    <dbReference type="NCBI Taxonomy" id="208324"/>
    <lineage>
        <taxon>Eukaryota</taxon>
        <taxon>Metazoa</taxon>
        <taxon>Chordata</taxon>
        <taxon>Craniata</taxon>
        <taxon>Vertebrata</taxon>
        <taxon>Euteleostomi</taxon>
        <taxon>Actinopterygii</taxon>
        <taxon>Neopterygii</taxon>
        <taxon>Teleostei</taxon>
        <taxon>Neoteleostei</taxon>
        <taxon>Acanthomorphata</taxon>
        <taxon>Ovalentaria</taxon>
        <taxon>Atherinomorphae</taxon>
        <taxon>Cyprinodontiformes</taxon>
        <taxon>Goodeidae</taxon>
        <taxon>Ameca</taxon>
    </lineage>
</organism>
<evidence type="ECO:0000313" key="1">
    <source>
        <dbReference type="EMBL" id="MEQ2301692.1"/>
    </source>
</evidence>
<name>A0ABV0Z654_9TELE</name>